<evidence type="ECO:0000256" key="1">
    <source>
        <dbReference type="ARBA" id="ARBA00009437"/>
    </source>
</evidence>
<protein>
    <submittedName>
        <fullName evidence="7">LysR family transcriptional regulator</fullName>
    </submittedName>
</protein>
<evidence type="ECO:0000259" key="6">
    <source>
        <dbReference type="PROSITE" id="PS50931"/>
    </source>
</evidence>
<proteinExistence type="inferred from homology"/>
<keyword evidence="2" id="KW-0805">Transcription regulation</keyword>
<reference evidence="7 8" key="1">
    <citation type="submission" date="2024-10" db="EMBL/GenBank/DDBJ databases">
        <title>The Natural Products Discovery Center: Release of the First 8490 Sequenced Strains for Exploring Actinobacteria Biosynthetic Diversity.</title>
        <authorList>
            <person name="Kalkreuter E."/>
            <person name="Kautsar S.A."/>
            <person name="Yang D."/>
            <person name="Bader C.D."/>
            <person name="Teijaro C.N."/>
            <person name="Fluegel L."/>
            <person name="Davis C.M."/>
            <person name="Simpson J.R."/>
            <person name="Lauterbach L."/>
            <person name="Steele A.D."/>
            <person name="Gui C."/>
            <person name="Meng S."/>
            <person name="Li G."/>
            <person name="Viehrig K."/>
            <person name="Ye F."/>
            <person name="Su P."/>
            <person name="Kiefer A.F."/>
            <person name="Nichols A."/>
            <person name="Cepeda A.J."/>
            <person name="Yan W."/>
            <person name="Fan B."/>
            <person name="Jiang Y."/>
            <person name="Adhikari A."/>
            <person name="Zheng C.-J."/>
            <person name="Schuster L."/>
            <person name="Cowan T.M."/>
            <person name="Smanski M.J."/>
            <person name="Chevrette M.G."/>
            <person name="De Carvalho L.P.S."/>
            <person name="Shen B."/>
        </authorList>
    </citation>
    <scope>NUCLEOTIDE SEQUENCE [LARGE SCALE GENOMIC DNA]</scope>
    <source>
        <strain evidence="7 8">NPDC002593</strain>
    </source>
</reference>
<comment type="similarity">
    <text evidence="1">Belongs to the LysR transcriptional regulatory family.</text>
</comment>
<dbReference type="Pfam" id="PF03466">
    <property type="entry name" value="LysR_substrate"/>
    <property type="match status" value="1"/>
</dbReference>
<evidence type="ECO:0000313" key="7">
    <source>
        <dbReference type="EMBL" id="MFF3571306.1"/>
    </source>
</evidence>
<evidence type="ECO:0000256" key="4">
    <source>
        <dbReference type="ARBA" id="ARBA00023159"/>
    </source>
</evidence>
<dbReference type="CDD" id="cd05466">
    <property type="entry name" value="PBP2_LTTR_substrate"/>
    <property type="match status" value="1"/>
</dbReference>
<dbReference type="SUPFAM" id="SSF53850">
    <property type="entry name" value="Periplasmic binding protein-like II"/>
    <property type="match status" value="1"/>
</dbReference>
<evidence type="ECO:0000313" key="8">
    <source>
        <dbReference type="Proteomes" id="UP001601992"/>
    </source>
</evidence>
<feature type="domain" description="HTH lysR-type" evidence="6">
    <location>
        <begin position="3"/>
        <end position="60"/>
    </location>
</feature>
<dbReference type="PANTHER" id="PTHR30346">
    <property type="entry name" value="TRANSCRIPTIONAL DUAL REGULATOR HCAR-RELATED"/>
    <property type="match status" value="1"/>
</dbReference>
<dbReference type="RefSeq" id="WP_040824939.1">
    <property type="nucleotide sequence ID" value="NZ_JBIAQY010000009.1"/>
</dbReference>
<dbReference type="InterPro" id="IPR000847">
    <property type="entry name" value="LysR_HTH_N"/>
</dbReference>
<dbReference type="InterPro" id="IPR036388">
    <property type="entry name" value="WH-like_DNA-bd_sf"/>
</dbReference>
<dbReference type="SUPFAM" id="SSF46785">
    <property type="entry name" value="Winged helix' DNA-binding domain"/>
    <property type="match status" value="1"/>
</dbReference>
<dbReference type="PANTHER" id="PTHR30346:SF28">
    <property type="entry name" value="HTH-TYPE TRANSCRIPTIONAL REGULATOR CYNR"/>
    <property type="match status" value="1"/>
</dbReference>
<name>A0ABW6S4S7_9NOCA</name>
<dbReference type="Proteomes" id="UP001601992">
    <property type="component" value="Unassembled WGS sequence"/>
</dbReference>
<keyword evidence="5" id="KW-0804">Transcription</keyword>
<dbReference type="Gene3D" id="1.10.10.10">
    <property type="entry name" value="Winged helix-like DNA-binding domain superfamily/Winged helix DNA-binding domain"/>
    <property type="match status" value="1"/>
</dbReference>
<evidence type="ECO:0000256" key="2">
    <source>
        <dbReference type="ARBA" id="ARBA00023015"/>
    </source>
</evidence>
<keyword evidence="4" id="KW-0010">Activator</keyword>
<keyword evidence="3" id="KW-0238">DNA-binding</keyword>
<keyword evidence="8" id="KW-1185">Reference proteome</keyword>
<evidence type="ECO:0000256" key="5">
    <source>
        <dbReference type="ARBA" id="ARBA00023163"/>
    </source>
</evidence>
<organism evidence="7 8">
    <name type="scientific">Nocardia jiangxiensis</name>
    <dbReference type="NCBI Taxonomy" id="282685"/>
    <lineage>
        <taxon>Bacteria</taxon>
        <taxon>Bacillati</taxon>
        <taxon>Actinomycetota</taxon>
        <taxon>Actinomycetes</taxon>
        <taxon>Mycobacteriales</taxon>
        <taxon>Nocardiaceae</taxon>
        <taxon>Nocardia</taxon>
    </lineage>
</organism>
<dbReference type="PRINTS" id="PR00039">
    <property type="entry name" value="HTHLYSR"/>
</dbReference>
<dbReference type="EMBL" id="JBIAQY010000009">
    <property type="protein sequence ID" value="MFF3571306.1"/>
    <property type="molecule type" value="Genomic_DNA"/>
</dbReference>
<evidence type="ECO:0000256" key="3">
    <source>
        <dbReference type="ARBA" id="ARBA00023125"/>
    </source>
</evidence>
<dbReference type="InterPro" id="IPR036390">
    <property type="entry name" value="WH_DNA-bd_sf"/>
</dbReference>
<accession>A0ABW6S4S7</accession>
<dbReference type="Pfam" id="PF00126">
    <property type="entry name" value="HTH_1"/>
    <property type="match status" value="1"/>
</dbReference>
<gene>
    <name evidence="7" type="ORF">ACFYXQ_26355</name>
</gene>
<sequence length="276" mass="30689">MDLELRHLRAYLALCEERNFTRAAARLHITQPSLTRTMQQLERILDTRLLERSSRHFELTSEGTELADHARRIIADVDAVCADLRIRAAVAVGFAWLLPDTWFAAARTRFEEIGGRLAIHRVDDPIAALTSGAIDIALYRKNIRLPSTTAARLIATERRVLAVAADSPLVRATPRWQDLAGHPLVVNTISGTTDETSWPADDSGREIVTCTNFDEWIELIAAGRGIGAVPELARTRAPHPGVTYLDVPDAPPSRLYLVWRAKPAPPRSVQRFIDIA</sequence>
<dbReference type="Gene3D" id="3.40.190.10">
    <property type="entry name" value="Periplasmic binding protein-like II"/>
    <property type="match status" value="2"/>
</dbReference>
<dbReference type="PROSITE" id="PS50931">
    <property type="entry name" value="HTH_LYSR"/>
    <property type="match status" value="1"/>
</dbReference>
<dbReference type="InterPro" id="IPR005119">
    <property type="entry name" value="LysR_subst-bd"/>
</dbReference>
<comment type="caution">
    <text evidence="7">The sequence shown here is derived from an EMBL/GenBank/DDBJ whole genome shotgun (WGS) entry which is preliminary data.</text>
</comment>